<reference evidence="1 2" key="1">
    <citation type="submission" date="2018-06" db="EMBL/GenBank/DDBJ databases">
        <title>Genome Sequence of the Brown Rot Fungal Pathogen Monilinia fructigena.</title>
        <authorList>
            <person name="Landi L."/>
            <person name="De Miccolis Angelini R.M."/>
            <person name="Pollastro S."/>
            <person name="Abate D."/>
            <person name="Faretra F."/>
            <person name="Romanazzi G."/>
        </authorList>
    </citation>
    <scope>NUCLEOTIDE SEQUENCE [LARGE SCALE GENOMIC DNA]</scope>
    <source>
        <strain evidence="1 2">Mfrg269</strain>
    </source>
</reference>
<evidence type="ECO:0000313" key="1">
    <source>
        <dbReference type="EMBL" id="RAL63949.1"/>
    </source>
</evidence>
<accession>A0A395J013</accession>
<dbReference type="Proteomes" id="UP000249056">
    <property type="component" value="Unassembled WGS sequence"/>
</dbReference>
<name>A0A395J013_9HELO</name>
<dbReference type="AlphaFoldDB" id="A0A395J013"/>
<proteinExistence type="predicted"/>
<evidence type="ECO:0000313" key="2">
    <source>
        <dbReference type="Proteomes" id="UP000249056"/>
    </source>
</evidence>
<comment type="caution">
    <text evidence="1">The sequence shown here is derived from an EMBL/GenBank/DDBJ whole genome shotgun (WGS) entry which is preliminary data.</text>
</comment>
<keyword evidence="2" id="KW-1185">Reference proteome</keyword>
<protein>
    <submittedName>
        <fullName evidence="1">Uncharacterized protein</fullName>
    </submittedName>
</protein>
<organism evidence="1 2">
    <name type="scientific">Monilinia fructigena</name>
    <dbReference type="NCBI Taxonomy" id="38457"/>
    <lineage>
        <taxon>Eukaryota</taxon>
        <taxon>Fungi</taxon>
        <taxon>Dikarya</taxon>
        <taxon>Ascomycota</taxon>
        <taxon>Pezizomycotina</taxon>
        <taxon>Leotiomycetes</taxon>
        <taxon>Helotiales</taxon>
        <taxon>Sclerotiniaceae</taxon>
        <taxon>Monilinia</taxon>
    </lineage>
</organism>
<sequence length="120" mass="12533">MIIRAPRTKHPSIPNAGAVFPASFFPFVLDVGVNAGANADAGIKSPPALAGIDTLPVLQEMACGVENSETPVNVVIANSTPLLPIFKVWRLKKWLIGVAPSSKAKVVPSITARLGPILTV</sequence>
<dbReference type="EMBL" id="QKRW01000016">
    <property type="protein sequence ID" value="RAL63949.1"/>
    <property type="molecule type" value="Genomic_DNA"/>
</dbReference>
<gene>
    <name evidence="1" type="ORF">DID88_003137</name>
</gene>